<evidence type="ECO:0000259" key="2">
    <source>
        <dbReference type="SMART" id="SM01292"/>
    </source>
</evidence>
<evidence type="ECO:0000259" key="3">
    <source>
        <dbReference type="SMART" id="SM01293"/>
    </source>
</evidence>
<gene>
    <name evidence="4" type="ORF">M437DRAFT_53657</name>
</gene>
<dbReference type="InterPro" id="IPR040185">
    <property type="entry name" value="Far11/STRP"/>
</dbReference>
<sequence>MDEVENPQVKAPEEESDSIVTPAKDSAEKLHLDNGPVNPPADQPTSNDASKRPLLKRDSSAPPPKQPPPAAPDVDPSQDPPDSLTLAQLKNLRAGFPVLQNQPQQPVPLSTVYDFEYRDSQSFPVEIEEWFTYSEKERSKLRQINAAFDHAWKAHTAQDPVPDWTASPQLGMNFVANLLHDLQLGSPHQQNTALQVLTYISLGTWEETAGRETPNPFFAVLGSNQPQVTAGLPNYAGATFQIQIMINTLCMLAQQGAVPLVYSLMKSVCERDLTASAQNEDTSNSKYAEGDESIDVWCALTLIYLFVELSRVAEGTLDAQVLHRELASIKSDLLVTCANIIAQMRWDDFAPVPQTKIFLLLWKTILISFGGIEKADEVKSSFQENVGEKDARGHPLITASPLDYHLFRQEITSKYPAYQPPPPLFAFEPENNTILPPLRHRQTKIDSNDNTASTGTGVHGASMLHQAVHIATPAPSPPPSPAGPGGKGGKKQNYQTNQMFPFLYPPLDEASNDLGGKGSTELQDALAGRKWKGSDVPASILEAADLFSKRMRATRAMKQLWDTRIDYMRFERGWTDANDDSDVEKFDLYESRENGFSSSEHEDDAKEAQKSKDQEPLSENDRILEAVAQFYRDVLPQMQSVVFVLLKGMARVYADTTANPQAQAFENGHVPDGISISAEQVDASRSTEITGKAVSSILLLLLKWFKLSHILRFEYLNQLLLDSGYIIAVLRIWQWQDIGRACHFMLDRPELDFFNFCRANSRNPALPDFVTIDEAVESEDEAIPPPIKFRRESEAISEVSASSVPPDYTTHPPEVDELGYPTQAPPPAPIQNYSYRNTFTYINYLRVLQKITRRKAHRSLLLVSYKSSNVLKKSLRVPVDMMRYYTLKLFKTQVPYCGRKWRQSNMKIITAVWLSVPSELRDDWLSGGGGGMGGAGPGDVDGTVEEALPLEQSLRSLTHWWNVRNYPDKMGVDKKLLTEEQDFFARELEKMELGRIEDELLEESMIEEAWTQPMDNYA</sequence>
<feature type="compositionally biased region" description="Pro residues" evidence="1">
    <location>
        <begin position="61"/>
        <end position="71"/>
    </location>
</feature>
<keyword evidence="5" id="KW-1185">Reference proteome</keyword>
<dbReference type="GeneID" id="63915935"/>
<feature type="compositionally biased region" description="Low complexity" evidence="1">
    <location>
        <begin position="72"/>
        <end position="83"/>
    </location>
</feature>
<dbReference type="STRING" id="1043003.A0A074WE89"/>
<dbReference type="PANTHER" id="PTHR13239">
    <property type="entry name" value="PROTEIN REQUIRED FOR HYPHAL ANASTOMOSIS HAM-2"/>
    <property type="match status" value="1"/>
</dbReference>
<dbReference type="Pfam" id="PF11882">
    <property type="entry name" value="DUF3402"/>
    <property type="match status" value="1"/>
</dbReference>
<dbReference type="SMART" id="SM01292">
    <property type="entry name" value="N1221"/>
    <property type="match status" value="1"/>
</dbReference>
<feature type="region of interest" description="Disordered" evidence="1">
    <location>
        <begin position="592"/>
        <end position="618"/>
    </location>
</feature>
<evidence type="ECO:0008006" key="6">
    <source>
        <dbReference type="Google" id="ProtNLM"/>
    </source>
</evidence>
<protein>
    <recommendedName>
        <fullName evidence="6">N1221-domain-containing protein</fullName>
    </recommendedName>
</protein>
<evidence type="ECO:0000313" key="5">
    <source>
        <dbReference type="Proteomes" id="UP000030672"/>
    </source>
</evidence>
<organism evidence="4 5">
    <name type="scientific">Aureobasidium melanogenum (strain CBS 110374)</name>
    <name type="common">Aureobasidium pullulans var. melanogenum</name>
    <dbReference type="NCBI Taxonomy" id="1043003"/>
    <lineage>
        <taxon>Eukaryota</taxon>
        <taxon>Fungi</taxon>
        <taxon>Dikarya</taxon>
        <taxon>Ascomycota</taxon>
        <taxon>Pezizomycotina</taxon>
        <taxon>Dothideomycetes</taxon>
        <taxon>Dothideomycetidae</taxon>
        <taxon>Dothideales</taxon>
        <taxon>Saccotheciaceae</taxon>
        <taxon>Aureobasidium</taxon>
    </lineage>
</organism>
<feature type="region of interest" description="Disordered" evidence="1">
    <location>
        <begin position="1"/>
        <end position="84"/>
    </location>
</feature>
<feature type="domain" description="Far11/STRP N-terminal" evidence="2">
    <location>
        <begin position="110"/>
        <end position="431"/>
    </location>
</feature>
<dbReference type="Proteomes" id="UP000030672">
    <property type="component" value="Unassembled WGS sequence"/>
</dbReference>
<evidence type="ECO:0000313" key="4">
    <source>
        <dbReference type="EMBL" id="KEQ60796.1"/>
    </source>
</evidence>
<dbReference type="RefSeq" id="XP_040877819.1">
    <property type="nucleotide sequence ID" value="XM_041022562.1"/>
</dbReference>
<proteinExistence type="predicted"/>
<evidence type="ECO:0000256" key="1">
    <source>
        <dbReference type="SAM" id="MobiDB-lite"/>
    </source>
</evidence>
<dbReference type="SMART" id="SM01293">
    <property type="entry name" value="DUF3402"/>
    <property type="match status" value="1"/>
</dbReference>
<dbReference type="EMBL" id="KL584841">
    <property type="protein sequence ID" value="KEQ60796.1"/>
    <property type="molecule type" value="Genomic_DNA"/>
</dbReference>
<dbReference type="PANTHER" id="PTHR13239:SF4">
    <property type="entry name" value="AT25231P"/>
    <property type="match status" value="1"/>
</dbReference>
<dbReference type="InterPro" id="IPR021819">
    <property type="entry name" value="Far11/STRP_C"/>
</dbReference>
<dbReference type="Pfam" id="PF07923">
    <property type="entry name" value="N1221"/>
    <property type="match status" value="1"/>
</dbReference>
<dbReference type="GO" id="GO:0007010">
    <property type="term" value="P:cytoskeleton organization"/>
    <property type="evidence" value="ECO:0007669"/>
    <property type="project" value="TreeGrafter"/>
</dbReference>
<dbReference type="InterPro" id="IPR012486">
    <property type="entry name" value="Far11/STRP_N"/>
</dbReference>
<feature type="compositionally biased region" description="Basic and acidic residues" evidence="1">
    <location>
        <begin position="49"/>
        <end position="59"/>
    </location>
</feature>
<feature type="region of interest" description="Disordered" evidence="1">
    <location>
        <begin position="471"/>
        <end position="494"/>
    </location>
</feature>
<accession>A0A074WE89</accession>
<name>A0A074WE89_AURM1</name>
<dbReference type="AlphaFoldDB" id="A0A074WE89"/>
<reference evidence="4 5" key="1">
    <citation type="journal article" date="2014" name="BMC Genomics">
        <title>Genome sequencing of four Aureobasidium pullulans varieties: biotechnological potential, stress tolerance, and description of new species.</title>
        <authorList>
            <person name="Gostin Ar C."/>
            <person name="Ohm R.A."/>
            <person name="Kogej T."/>
            <person name="Sonjak S."/>
            <person name="Turk M."/>
            <person name="Zajc J."/>
            <person name="Zalar P."/>
            <person name="Grube M."/>
            <person name="Sun H."/>
            <person name="Han J."/>
            <person name="Sharma A."/>
            <person name="Chiniquy J."/>
            <person name="Ngan C.Y."/>
            <person name="Lipzen A."/>
            <person name="Barry K."/>
            <person name="Grigoriev I.V."/>
            <person name="Gunde-Cimerman N."/>
        </authorList>
    </citation>
    <scope>NUCLEOTIDE SEQUENCE [LARGE SCALE GENOMIC DNA]</scope>
    <source>
        <strain evidence="4 5">CBS 110374</strain>
    </source>
</reference>
<dbReference type="HOGENOM" id="CLU_003184_0_0_1"/>
<dbReference type="GO" id="GO:0005829">
    <property type="term" value="C:cytosol"/>
    <property type="evidence" value="ECO:0007669"/>
    <property type="project" value="TreeGrafter"/>
</dbReference>
<feature type="domain" description="Far11/STRP C-terminal" evidence="3">
    <location>
        <begin position="537"/>
        <end position="988"/>
    </location>
</feature>